<evidence type="ECO:0000259" key="4">
    <source>
        <dbReference type="PROSITE" id="PS50887"/>
    </source>
</evidence>
<reference evidence="5 6" key="1">
    <citation type="submission" date="2023-02" db="EMBL/GenBank/DDBJ databases">
        <title>Genome Sequence of L. cardiaca H63T.</title>
        <authorList>
            <person name="Lopez A.E."/>
            <person name="Cianciotto N.P."/>
        </authorList>
    </citation>
    <scope>NUCLEOTIDE SEQUENCE [LARGE SCALE GENOMIC DNA]</scope>
    <source>
        <strain evidence="5 6">H63</strain>
    </source>
</reference>
<feature type="domain" description="GGDEF" evidence="4">
    <location>
        <begin position="382"/>
        <end position="512"/>
    </location>
</feature>
<dbReference type="PANTHER" id="PTHR45138">
    <property type="entry name" value="REGULATORY COMPONENTS OF SENSORY TRANSDUCTION SYSTEM"/>
    <property type="match status" value="1"/>
</dbReference>
<feature type="coiled-coil region" evidence="3">
    <location>
        <begin position="310"/>
        <end position="337"/>
    </location>
</feature>
<evidence type="ECO:0000256" key="1">
    <source>
        <dbReference type="ARBA" id="ARBA00012528"/>
    </source>
</evidence>
<feature type="coiled-coil region" evidence="3">
    <location>
        <begin position="7"/>
        <end position="34"/>
    </location>
</feature>
<dbReference type="InterPro" id="IPR048516">
    <property type="entry name" value="DGCcoil"/>
</dbReference>
<evidence type="ECO:0000256" key="2">
    <source>
        <dbReference type="ARBA" id="ARBA00034247"/>
    </source>
</evidence>
<dbReference type="InterPro" id="IPR029787">
    <property type="entry name" value="Nucleotide_cyclase"/>
</dbReference>
<name>A0ABY8ARZ5_9GAMM</name>
<accession>A0ABY8ARZ5</accession>
<evidence type="ECO:0000256" key="3">
    <source>
        <dbReference type="SAM" id="Coils"/>
    </source>
</evidence>
<dbReference type="RefSeq" id="WP_275087756.1">
    <property type="nucleotide sequence ID" value="NZ_CP119078.1"/>
</dbReference>
<dbReference type="Pfam" id="PF20975">
    <property type="entry name" value="DGCcoil"/>
    <property type="match status" value="1"/>
</dbReference>
<dbReference type="NCBIfam" id="TIGR00254">
    <property type="entry name" value="GGDEF"/>
    <property type="match status" value="1"/>
</dbReference>
<dbReference type="Pfam" id="PF00990">
    <property type="entry name" value="GGDEF"/>
    <property type="match status" value="1"/>
</dbReference>
<dbReference type="SMART" id="SM00267">
    <property type="entry name" value="GGDEF"/>
    <property type="match status" value="1"/>
</dbReference>
<dbReference type="PROSITE" id="PS50887">
    <property type="entry name" value="GGDEF"/>
    <property type="match status" value="1"/>
</dbReference>
<protein>
    <recommendedName>
        <fullName evidence="1">diguanylate cyclase</fullName>
        <ecNumber evidence="1">2.7.7.65</ecNumber>
    </recommendedName>
</protein>
<comment type="catalytic activity">
    <reaction evidence="2">
        <text>2 GTP = 3',3'-c-di-GMP + 2 diphosphate</text>
        <dbReference type="Rhea" id="RHEA:24898"/>
        <dbReference type="ChEBI" id="CHEBI:33019"/>
        <dbReference type="ChEBI" id="CHEBI:37565"/>
        <dbReference type="ChEBI" id="CHEBI:58805"/>
        <dbReference type="EC" id="2.7.7.65"/>
    </reaction>
</comment>
<dbReference type="Gene3D" id="3.30.70.270">
    <property type="match status" value="1"/>
</dbReference>
<dbReference type="SUPFAM" id="SSF55073">
    <property type="entry name" value="Nucleotide cyclase"/>
    <property type="match status" value="1"/>
</dbReference>
<dbReference type="InterPro" id="IPR043128">
    <property type="entry name" value="Rev_trsase/Diguanyl_cyclase"/>
</dbReference>
<dbReference type="Proteomes" id="UP001222087">
    <property type="component" value="Chromosome"/>
</dbReference>
<dbReference type="EMBL" id="CP119078">
    <property type="protein sequence ID" value="WED41932.1"/>
    <property type="molecule type" value="Genomic_DNA"/>
</dbReference>
<dbReference type="EC" id="2.7.7.65" evidence="1"/>
<keyword evidence="6" id="KW-1185">Reference proteome</keyword>
<dbReference type="InterPro" id="IPR000160">
    <property type="entry name" value="GGDEF_dom"/>
</dbReference>
<proteinExistence type="predicted"/>
<keyword evidence="3" id="KW-0175">Coiled coil</keyword>
<organism evidence="5 6">
    <name type="scientific">Legionella cardiaca</name>
    <dbReference type="NCBI Taxonomy" id="1071983"/>
    <lineage>
        <taxon>Bacteria</taxon>
        <taxon>Pseudomonadati</taxon>
        <taxon>Pseudomonadota</taxon>
        <taxon>Gammaproteobacteria</taxon>
        <taxon>Legionellales</taxon>
        <taxon>Legionellaceae</taxon>
        <taxon>Legionella</taxon>
    </lineage>
</organism>
<dbReference type="CDD" id="cd01949">
    <property type="entry name" value="GGDEF"/>
    <property type="match status" value="1"/>
</dbReference>
<dbReference type="InterPro" id="IPR050469">
    <property type="entry name" value="Diguanylate_Cyclase"/>
</dbReference>
<dbReference type="PANTHER" id="PTHR45138:SF9">
    <property type="entry name" value="DIGUANYLATE CYCLASE DGCM-RELATED"/>
    <property type="match status" value="1"/>
</dbReference>
<evidence type="ECO:0000313" key="6">
    <source>
        <dbReference type="Proteomes" id="UP001222087"/>
    </source>
</evidence>
<sequence length="512" mass="59321">MLEQQLKQKIVNTISHYERECSKLQGEVDVLRKAINKLTMLPSGIHIDLDKHLLDLKDALKENQDPKSIQKRVASLVEVMSTLQQKRQENKIIITDFIQQGAELLGQMLIELKDKHAFERMEQLLKTDTDERKLIGQFNQLLKECLTTVAQQIEFCEKHHSSTVKDSVINTRVNSSLFQLVENLPLPQDLVAKQQLIKSILDQDLTEKKLINVTELLTELVVASFTFEQNRLKAFLCEFANHLRDFGKYLQLFSDSNVFIRKDTEELETEIQLNIHEIKNHLDTSRTIEELSKKIGNSLTSIGSHIEKFKENQEKRLVEYENRMMILQDKLMETERGANEIKNMLSFEKLKNNVDSLTGLPNRASYEEHLLDAHHRWKRGFGDLSIAIADIDNFKEINDTYGHLAGDKVLKKIASLFKSSIRAVDFVARYGGEEFVFIFERTHLNDAVKVADSLRSIIEEYDFYYRDQRVHVTVSFGLTNFQHEDDLESLFTRADEAMYQAKRNGRNCVASL</sequence>
<evidence type="ECO:0000313" key="5">
    <source>
        <dbReference type="EMBL" id="WED41932.1"/>
    </source>
</evidence>
<gene>
    <name evidence="5" type="ORF">PXX05_08280</name>
</gene>